<feature type="domain" description="WW" evidence="2">
    <location>
        <begin position="449"/>
        <end position="484"/>
    </location>
</feature>
<proteinExistence type="predicted"/>
<dbReference type="InterPro" id="IPR039726">
    <property type="entry name" value="Prp40-like"/>
</dbReference>
<dbReference type="EMBL" id="JABANP010000171">
    <property type="protein sequence ID" value="KAF4687837.1"/>
    <property type="molecule type" value="Genomic_DNA"/>
</dbReference>
<dbReference type="SMART" id="SM00456">
    <property type="entry name" value="WW"/>
    <property type="match status" value="3"/>
</dbReference>
<dbReference type="PANTHER" id="PTHR11864:SF0">
    <property type="entry name" value="PRP40 PRE-MRNA PROCESSING FACTOR 40 HOMOLOG A (YEAST)"/>
    <property type="match status" value="1"/>
</dbReference>
<dbReference type="OrthoDB" id="187617at2759"/>
<dbReference type="InterPro" id="IPR001202">
    <property type="entry name" value="WW_dom"/>
</dbReference>
<gene>
    <name evidence="3" type="ORF">FOZ60_003455</name>
</gene>
<evidence type="ECO:0000313" key="4">
    <source>
        <dbReference type="Proteomes" id="UP000541610"/>
    </source>
</evidence>
<dbReference type="GO" id="GO:0071004">
    <property type="term" value="C:U2-type prespliceosome"/>
    <property type="evidence" value="ECO:0007669"/>
    <property type="project" value="TreeGrafter"/>
</dbReference>
<reference evidence="3 4" key="1">
    <citation type="submission" date="2020-04" db="EMBL/GenBank/DDBJ databases">
        <title>Perkinsus olseni comparative genomics.</title>
        <authorList>
            <person name="Bogema D.R."/>
        </authorList>
    </citation>
    <scope>NUCLEOTIDE SEQUENCE [LARGE SCALE GENOMIC DNA]</scope>
    <source>
        <strain evidence="3">00978-12</strain>
    </source>
</reference>
<dbReference type="GO" id="GO:0005685">
    <property type="term" value="C:U1 snRNP"/>
    <property type="evidence" value="ECO:0007669"/>
    <property type="project" value="TreeGrafter"/>
</dbReference>
<protein>
    <recommendedName>
        <fullName evidence="2">WW domain-containing protein</fullName>
    </recommendedName>
</protein>
<dbReference type="AlphaFoldDB" id="A0A7J6NW99"/>
<feature type="domain" description="WW" evidence="2">
    <location>
        <begin position="325"/>
        <end position="358"/>
    </location>
</feature>
<accession>A0A7J6NW99</accession>
<dbReference type="PROSITE" id="PS50020">
    <property type="entry name" value="WW_DOMAIN_2"/>
    <property type="match status" value="3"/>
</dbReference>
<feature type="domain" description="WW" evidence="2">
    <location>
        <begin position="357"/>
        <end position="390"/>
    </location>
</feature>
<dbReference type="Gene3D" id="2.20.70.10">
    <property type="match status" value="3"/>
</dbReference>
<organism evidence="3 4">
    <name type="scientific">Perkinsus olseni</name>
    <name type="common">Perkinsus atlanticus</name>
    <dbReference type="NCBI Taxonomy" id="32597"/>
    <lineage>
        <taxon>Eukaryota</taxon>
        <taxon>Sar</taxon>
        <taxon>Alveolata</taxon>
        <taxon>Perkinsozoa</taxon>
        <taxon>Perkinsea</taxon>
        <taxon>Perkinsida</taxon>
        <taxon>Perkinsidae</taxon>
        <taxon>Perkinsus</taxon>
    </lineage>
</organism>
<evidence type="ECO:0000256" key="1">
    <source>
        <dbReference type="SAM" id="MobiDB-lite"/>
    </source>
</evidence>
<comment type="caution">
    <text evidence="3">The sequence shown here is derived from an EMBL/GenBank/DDBJ whole genome shotgun (WGS) entry which is preliminary data.</text>
</comment>
<dbReference type="GO" id="GO:0003723">
    <property type="term" value="F:RNA binding"/>
    <property type="evidence" value="ECO:0007669"/>
    <property type="project" value="TreeGrafter"/>
</dbReference>
<evidence type="ECO:0000259" key="2">
    <source>
        <dbReference type="PROSITE" id="PS50020"/>
    </source>
</evidence>
<dbReference type="SUPFAM" id="SSF51045">
    <property type="entry name" value="WW domain"/>
    <property type="match status" value="3"/>
</dbReference>
<dbReference type="Pfam" id="PF00397">
    <property type="entry name" value="WW"/>
    <property type="match status" value="2"/>
</dbReference>
<dbReference type="PROSITE" id="PS01159">
    <property type="entry name" value="WW_DOMAIN_1"/>
    <property type="match status" value="1"/>
</dbReference>
<sequence>MRAVDLTFTFIAGAVALSLIMHTFLSLAALTSAFYQVDAGSALVIAEKLLGADGGYCQRICDERPECIFSYCGDDNKCHNLGSADTNEVVPCGATATSFDSCTSACDSVPDCAASTWKSFCKTWLDTPVCFGLLKNTNSLCYEASPGCTAPLEATGIVEEVVSAKEAENAEPSWLLASRRKRRSGGAGRSYPPPKIRSNGFPTVSLFMQKSADVGGSKAWLSTGSTLLKAANRKRLDEARQGLRPCSTQANRRLLEEAAAKGTGEEMVDGEIRDELGVESRESTASSLPRPVRRRSLAALGGQAPRVPPRDDEGESAAMSSGDAASLMSGWEEVRTADGEVYYANCATGESAWERPTRMEADWMEHFSPEGDRYYFNEATGLSTWTRPVLSRPTRDGRRSSGSDGVAVSELRQTLGAALGGEDWTDWRRIKADDGKVGTYRPPCSPRRPDAPPGWKKVADGDGGEEFYYWNEATDEVTWDFPLPFYEEQDEGEASADA</sequence>
<dbReference type="CDD" id="cd00201">
    <property type="entry name" value="WW"/>
    <property type="match status" value="3"/>
</dbReference>
<dbReference type="PANTHER" id="PTHR11864">
    <property type="entry name" value="PRE-MRNA-PROCESSING PROTEIN PRP40"/>
    <property type="match status" value="1"/>
</dbReference>
<dbReference type="GO" id="GO:0045292">
    <property type="term" value="P:mRNA cis splicing, via spliceosome"/>
    <property type="evidence" value="ECO:0007669"/>
    <property type="project" value="InterPro"/>
</dbReference>
<evidence type="ECO:0000313" key="3">
    <source>
        <dbReference type="EMBL" id="KAF4687837.1"/>
    </source>
</evidence>
<dbReference type="InterPro" id="IPR036020">
    <property type="entry name" value="WW_dom_sf"/>
</dbReference>
<name>A0A7J6NW99_PEROL</name>
<dbReference type="Proteomes" id="UP000541610">
    <property type="component" value="Unassembled WGS sequence"/>
</dbReference>
<feature type="region of interest" description="Disordered" evidence="1">
    <location>
        <begin position="276"/>
        <end position="327"/>
    </location>
</feature>